<feature type="compositionally biased region" description="Acidic residues" evidence="1">
    <location>
        <begin position="58"/>
        <end position="72"/>
    </location>
</feature>
<dbReference type="Proteomes" id="UP000701801">
    <property type="component" value="Unassembled WGS sequence"/>
</dbReference>
<name>A0A9N9Q7G4_9HELO</name>
<accession>A0A9N9Q7G4</accession>
<dbReference type="EMBL" id="CAJVRM010000186">
    <property type="protein sequence ID" value="CAG8976681.1"/>
    <property type="molecule type" value="Genomic_DNA"/>
</dbReference>
<proteinExistence type="predicted"/>
<keyword evidence="3" id="KW-1185">Reference proteome</keyword>
<organism evidence="2 3">
    <name type="scientific">Hymenoscyphus albidus</name>
    <dbReference type="NCBI Taxonomy" id="595503"/>
    <lineage>
        <taxon>Eukaryota</taxon>
        <taxon>Fungi</taxon>
        <taxon>Dikarya</taxon>
        <taxon>Ascomycota</taxon>
        <taxon>Pezizomycotina</taxon>
        <taxon>Leotiomycetes</taxon>
        <taxon>Helotiales</taxon>
        <taxon>Helotiaceae</taxon>
        <taxon>Hymenoscyphus</taxon>
    </lineage>
</organism>
<comment type="caution">
    <text evidence="2">The sequence shown here is derived from an EMBL/GenBank/DDBJ whole genome shotgun (WGS) entry which is preliminary data.</text>
</comment>
<sequence>MSWHVSKVVVYTFTKNGITTPRLHGVIISRSSPGEPSGVESVQRGEDTGGEPSGVESVEPEDSDVESEDSFEDGGLTLSLLLAKNHIPSLIYEARPQTHT</sequence>
<protein>
    <submittedName>
        <fullName evidence="2">Uncharacterized protein</fullName>
    </submittedName>
</protein>
<evidence type="ECO:0000313" key="3">
    <source>
        <dbReference type="Proteomes" id="UP000701801"/>
    </source>
</evidence>
<evidence type="ECO:0000256" key="1">
    <source>
        <dbReference type="SAM" id="MobiDB-lite"/>
    </source>
</evidence>
<dbReference type="AlphaFoldDB" id="A0A9N9Q7G4"/>
<gene>
    <name evidence="2" type="ORF">HYALB_00010806</name>
</gene>
<reference evidence="2" key="1">
    <citation type="submission" date="2021-07" db="EMBL/GenBank/DDBJ databases">
        <authorList>
            <person name="Durling M."/>
        </authorList>
    </citation>
    <scope>NUCLEOTIDE SEQUENCE</scope>
</reference>
<feature type="region of interest" description="Disordered" evidence="1">
    <location>
        <begin position="27"/>
        <end position="72"/>
    </location>
</feature>
<evidence type="ECO:0000313" key="2">
    <source>
        <dbReference type="EMBL" id="CAG8976681.1"/>
    </source>
</evidence>